<evidence type="ECO:0000313" key="3">
    <source>
        <dbReference type="EMBL" id="MFC4311088.1"/>
    </source>
</evidence>
<organism evidence="3 4">
    <name type="scientific">Steroidobacter flavus</name>
    <dbReference type="NCBI Taxonomy" id="1842136"/>
    <lineage>
        <taxon>Bacteria</taxon>
        <taxon>Pseudomonadati</taxon>
        <taxon>Pseudomonadota</taxon>
        <taxon>Gammaproteobacteria</taxon>
        <taxon>Steroidobacterales</taxon>
        <taxon>Steroidobacteraceae</taxon>
        <taxon>Steroidobacter</taxon>
    </lineage>
</organism>
<comment type="caution">
    <text evidence="3">The sequence shown here is derived from an EMBL/GenBank/DDBJ whole genome shotgun (WGS) entry which is preliminary data.</text>
</comment>
<dbReference type="HAMAP" id="MF_00048">
    <property type="entry name" value="UPF0102"/>
    <property type="match status" value="1"/>
</dbReference>
<dbReference type="EMBL" id="JBHSDU010000003">
    <property type="protein sequence ID" value="MFC4311088.1"/>
    <property type="molecule type" value="Genomic_DNA"/>
</dbReference>
<evidence type="ECO:0000256" key="1">
    <source>
        <dbReference type="ARBA" id="ARBA00006738"/>
    </source>
</evidence>
<dbReference type="NCBIfam" id="TIGR00252">
    <property type="entry name" value="YraN family protein"/>
    <property type="match status" value="1"/>
</dbReference>
<dbReference type="InterPro" id="IPR003509">
    <property type="entry name" value="UPF0102_YraN-like"/>
</dbReference>
<dbReference type="SUPFAM" id="SSF52980">
    <property type="entry name" value="Restriction endonuclease-like"/>
    <property type="match status" value="1"/>
</dbReference>
<dbReference type="NCBIfam" id="NF009150">
    <property type="entry name" value="PRK12497.1-3"/>
    <property type="match status" value="1"/>
</dbReference>
<dbReference type="InterPro" id="IPR011856">
    <property type="entry name" value="tRNA_endonuc-like_dom_sf"/>
</dbReference>
<accession>A0ABV8SVU7</accession>
<dbReference type="Gene3D" id="3.40.1350.10">
    <property type="match status" value="1"/>
</dbReference>
<dbReference type="PANTHER" id="PTHR34039">
    <property type="entry name" value="UPF0102 PROTEIN YRAN"/>
    <property type="match status" value="1"/>
</dbReference>
<sequence>MDDSERKALGVLGEELALAHLLAQGLKPLIRNYRCKMGELDLVMMERETLVLIEVRCRSSTDYGGAAASIDWQKQRKLVLAAEHLLMKRAELRRYPARFDVVAITMGAPRAKVDWIKSAFTL</sequence>
<dbReference type="RefSeq" id="WP_380599119.1">
    <property type="nucleotide sequence ID" value="NZ_JBHSDU010000003.1"/>
</dbReference>
<dbReference type="PANTHER" id="PTHR34039:SF1">
    <property type="entry name" value="UPF0102 PROTEIN YRAN"/>
    <property type="match status" value="1"/>
</dbReference>
<reference evidence="4" key="1">
    <citation type="journal article" date="2019" name="Int. J. Syst. Evol. Microbiol.">
        <title>The Global Catalogue of Microorganisms (GCM) 10K type strain sequencing project: providing services to taxonomists for standard genome sequencing and annotation.</title>
        <authorList>
            <consortium name="The Broad Institute Genomics Platform"/>
            <consortium name="The Broad Institute Genome Sequencing Center for Infectious Disease"/>
            <person name="Wu L."/>
            <person name="Ma J."/>
        </authorList>
    </citation>
    <scope>NUCLEOTIDE SEQUENCE [LARGE SCALE GENOMIC DNA]</scope>
    <source>
        <strain evidence="4">CGMCC 1.10759</strain>
    </source>
</reference>
<dbReference type="InterPro" id="IPR011335">
    <property type="entry name" value="Restrct_endonuc-II-like"/>
</dbReference>
<dbReference type="Proteomes" id="UP001595904">
    <property type="component" value="Unassembled WGS sequence"/>
</dbReference>
<evidence type="ECO:0000313" key="4">
    <source>
        <dbReference type="Proteomes" id="UP001595904"/>
    </source>
</evidence>
<name>A0ABV8SVU7_9GAMM</name>
<evidence type="ECO:0000256" key="2">
    <source>
        <dbReference type="HAMAP-Rule" id="MF_00048"/>
    </source>
</evidence>
<keyword evidence="4" id="KW-1185">Reference proteome</keyword>
<protein>
    <recommendedName>
        <fullName evidence="2">UPF0102 protein ACFPN2_18465</fullName>
    </recommendedName>
</protein>
<proteinExistence type="inferred from homology"/>
<gene>
    <name evidence="3" type="ORF">ACFPN2_18465</name>
</gene>
<comment type="similarity">
    <text evidence="1 2">Belongs to the UPF0102 family.</text>
</comment>
<dbReference type="Pfam" id="PF02021">
    <property type="entry name" value="UPF0102"/>
    <property type="match status" value="1"/>
</dbReference>